<keyword evidence="4" id="KW-0720">Serine protease</keyword>
<sequence length="389" mass="39564">MLGGNSRNRIHTSRARGGASAAFAAATAAVLGLTAVPAAADLVPDYRPEQWGLQAVGAMELWEENQGQGATVALPGVSVDEGHPDLVDNVQLDTQFGENDGDVEQGNAAAGLVAAHGHGRDADGGVLGVAPEATALVLPTGDQLAEAVRFASEEGAQIILLPEPAGPGLAEATQEAADNGVLVVGPAGEDEDPNVLTVAGTDQDGALIPDTPGAGTIALTAPGADLVTAGPEPGQAEVTGAPYAAAMVAGAAALMRAEHPQLRPEQVRDALVDGSQPGPDGLPALHLPSAEEQASGVAQDIPLIDEDLAGRGEQSGLVPAWAWFVTVGAVVVLGVLILILWVRRSTADPYGVKAERREQDELIAAERAAEAAPASRRKKGGRRRRTRGN</sequence>
<keyword evidence="7" id="KW-1133">Transmembrane helix</keyword>
<accession>A0A7X6RN48</accession>
<feature type="domain" description="Peptidase S8/S53" evidence="9">
    <location>
        <begin position="69"/>
        <end position="275"/>
    </location>
</feature>
<feature type="region of interest" description="Disordered" evidence="6">
    <location>
        <begin position="366"/>
        <end position="389"/>
    </location>
</feature>
<evidence type="ECO:0000313" key="10">
    <source>
        <dbReference type="EMBL" id="NKY96400.1"/>
    </source>
</evidence>
<evidence type="ECO:0000256" key="4">
    <source>
        <dbReference type="ARBA" id="ARBA00022825"/>
    </source>
</evidence>
<dbReference type="PANTHER" id="PTHR43806">
    <property type="entry name" value="PEPTIDASE S8"/>
    <property type="match status" value="1"/>
</dbReference>
<keyword evidence="7" id="KW-0812">Transmembrane</keyword>
<evidence type="ECO:0000256" key="1">
    <source>
        <dbReference type="ARBA" id="ARBA00011073"/>
    </source>
</evidence>
<dbReference type="InterPro" id="IPR036852">
    <property type="entry name" value="Peptidase_S8/S53_dom_sf"/>
</dbReference>
<proteinExistence type="inferred from homology"/>
<dbReference type="InterPro" id="IPR000209">
    <property type="entry name" value="Peptidase_S8/S53_dom"/>
</dbReference>
<evidence type="ECO:0000256" key="3">
    <source>
        <dbReference type="ARBA" id="ARBA00022801"/>
    </source>
</evidence>
<reference evidence="10 11" key="1">
    <citation type="submission" date="2020-04" db="EMBL/GenBank/DDBJ databases">
        <title>MicrobeNet Type strains.</title>
        <authorList>
            <person name="Nicholson A.C."/>
        </authorList>
    </citation>
    <scope>NUCLEOTIDE SEQUENCE [LARGE SCALE GENOMIC DNA]</scope>
    <source>
        <strain evidence="10 11">ATCC 23612</strain>
    </source>
</reference>
<comment type="similarity">
    <text evidence="1 5">Belongs to the peptidase S8 family.</text>
</comment>
<feature type="compositionally biased region" description="Basic residues" evidence="6">
    <location>
        <begin position="375"/>
        <end position="389"/>
    </location>
</feature>
<evidence type="ECO:0000313" key="11">
    <source>
        <dbReference type="Proteomes" id="UP000553209"/>
    </source>
</evidence>
<dbReference type="AlphaFoldDB" id="A0A7X6RN48"/>
<dbReference type="GO" id="GO:0004252">
    <property type="term" value="F:serine-type endopeptidase activity"/>
    <property type="evidence" value="ECO:0007669"/>
    <property type="project" value="InterPro"/>
</dbReference>
<dbReference type="PANTHER" id="PTHR43806:SF11">
    <property type="entry name" value="CEREVISIN-RELATED"/>
    <property type="match status" value="1"/>
</dbReference>
<dbReference type="RefSeq" id="WP_061079469.1">
    <property type="nucleotide sequence ID" value="NZ_JAAXPG010000001.1"/>
</dbReference>
<feature type="transmembrane region" description="Helical" evidence="7">
    <location>
        <begin position="321"/>
        <end position="342"/>
    </location>
</feature>
<evidence type="ECO:0000256" key="5">
    <source>
        <dbReference type="PROSITE-ProRule" id="PRU01240"/>
    </source>
</evidence>
<evidence type="ECO:0000256" key="2">
    <source>
        <dbReference type="ARBA" id="ARBA00022670"/>
    </source>
</evidence>
<organism evidence="10 11">
    <name type="scientific">Nocardiopsis alborubida</name>
    <dbReference type="NCBI Taxonomy" id="146802"/>
    <lineage>
        <taxon>Bacteria</taxon>
        <taxon>Bacillati</taxon>
        <taxon>Actinomycetota</taxon>
        <taxon>Actinomycetes</taxon>
        <taxon>Streptosporangiales</taxon>
        <taxon>Nocardiopsidaceae</taxon>
        <taxon>Nocardiopsis</taxon>
    </lineage>
</organism>
<evidence type="ECO:0000256" key="8">
    <source>
        <dbReference type="SAM" id="SignalP"/>
    </source>
</evidence>
<feature type="signal peptide" evidence="8">
    <location>
        <begin position="1"/>
        <end position="40"/>
    </location>
</feature>
<dbReference type="Pfam" id="PF00082">
    <property type="entry name" value="Peptidase_S8"/>
    <property type="match status" value="1"/>
</dbReference>
<dbReference type="PRINTS" id="PR00723">
    <property type="entry name" value="SUBTILISIN"/>
</dbReference>
<evidence type="ECO:0000256" key="7">
    <source>
        <dbReference type="SAM" id="Phobius"/>
    </source>
</evidence>
<feature type="chain" id="PRO_5031484521" evidence="8">
    <location>
        <begin position="41"/>
        <end position="389"/>
    </location>
</feature>
<keyword evidence="2" id="KW-0645">Protease</keyword>
<dbReference type="PROSITE" id="PS51892">
    <property type="entry name" value="SUBTILASE"/>
    <property type="match status" value="1"/>
</dbReference>
<name>A0A7X6RN48_9ACTN</name>
<comment type="caution">
    <text evidence="10">The sequence shown here is derived from an EMBL/GenBank/DDBJ whole genome shotgun (WGS) entry which is preliminary data.</text>
</comment>
<dbReference type="EMBL" id="JAAXPG010000001">
    <property type="protein sequence ID" value="NKY96400.1"/>
    <property type="molecule type" value="Genomic_DNA"/>
</dbReference>
<gene>
    <name evidence="10" type="ORF">HGB44_01735</name>
</gene>
<dbReference type="GO" id="GO:0006508">
    <property type="term" value="P:proteolysis"/>
    <property type="evidence" value="ECO:0007669"/>
    <property type="project" value="UniProtKB-KW"/>
</dbReference>
<evidence type="ECO:0000259" key="9">
    <source>
        <dbReference type="Pfam" id="PF00082"/>
    </source>
</evidence>
<dbReference type="InterPro" id="IPR050131">
    <property type="entry name" value="Peptidase_S8_subtilisin-like"/>
</dbReference>
<comment type="caution">
    <text evidence="5">Lacks conserved residue(s) required for the propagation of feature annotation.</text>
</comment>
<keyword evidence="7" id="KW-0472">Membrane</keyword>
<dbReference type="SUPFAM" id="SSF52743">
    <property type="entry name" value="Subtilisin-like"/>
    <property type="match status" value="1"/>
</dbReference>
<protein>
    <submittedName>
        <fullName evidence="10">S8 family serine peptidase</fullName>
    </submittedName>
</protein>
<keyword evidence="3" id="KW-0378">Hydrolase</keyword>
<keyword evidence="11" id="KW-1185">Reference proteome</keyword>
<keyword evidence="8" id="KW-0732">Signal</keyword>
<dbReference type="InterPro" id="IPR015500">
    <property type="entry name" value="Peptidase_S8_subtilisin-rel"/>
</dbReference>
<evidence type="ECO:0000256" key="6">
    <source>
        <dbReference type="SAM" id="MobiDB-lite"/>
    </source>
</evidence>
<dbReference type="Gene3D" id="3.40.50.200">
    <property type="entry name" value="Peptidase S8/S53 domain"/>
    <property type="match status" value="1"/>
</dbReference>
<dbReference type="Proteomes" id="UP000553209">
    <property type="component" value="Unassembled WGS sequence"/>
</dbReference>